<keyword evidence="1" id="KW-0614">Plasmid</keyword>
<reference evidence="1" key="1">
    <citation type="submission" date="2015-06" db="EMBL/GenBank/DDBJ databases">
        <authorList>
            <person name="Joergensen T."/>
        </authorList>
    </citation>
    <scope>NUCLEOTIDE SEQUENCE</scope>
    <source>
        <plasmid evidence="1">pRGRH0253</plasmid>
    </source>
</reference>
<name>A0A0H5PZ14_9ZZZZ</name>
<accession>A0A0H5PZ14</accession>
<dbReference type="EMBL" id="LN852926">
    <property type="protein sequence ID" value="CRY94430.1"/>
    <property type="molecule type" value="Genomic_DNA"/>
</dbReference>
<organism evidence="1">
    <name type="scientific">uncultured prokaryote</name>
    <dbReference type="NCBI Taxonomy" id="198431"/>
    <lineage>
        <taxon>unclassified sequences</taxon>
        <taxon>environmental samples</taxon>
    </lineage>
</organism>
<dbReference type="AlphaFoldDB" id="A0A0H5PZ14"/>
<protein>
    <submittedName>
        <fullName evidence="1">Uncharacterized protein</fullName>
    </submittedName>
</protein>
<geneLocation type="plasmid" evidence="1">
    <name>pRGRH0253</name>
</geneLocation>
<evidence type="ECO:0000313" key="1">
    <source>
        <dbReference type="EMBL" id="CRY94430.1"/>
    </source>
</evidence>
<proteinExistence type="predicted"/>
<reference evidence="1" key="2">
    <citation type="submission" date="2015-07" db="EMBL/GenBank/DDBJ databases">
        <title>Plasmids, circular viruses and viroids from rat gut.</title>
        <authorList>
            <person name="Jorgensen T.J."/>
            <person name="Hansen M.A."/>
            <person name="Xu Z."/>
            <person name="Tabak M.A."/>
            <person name="Sorensen S.J."/>
            <person name="Hansen L.H."/>
        </authorList>
    </citation>
    <scope>NUCLEOTIDE SEQUENCE</scope>
    <source>
        <plasmid evidence="1">pRGRH0253</plasmid>
    </source>
</reference>
<sequence length="216" mass="23367">MARKQNRVIENQTLIDNMRKIQKNSGLRQGAFFMTYLKDLPGAPKASTENAAEVALSEIMNGARAVPVSFLPVYAQLGQISVDRLLTGQDWSPEEQPVTYGDVLQLLSTLSKKKAAELLPAGAGVSFKDPAIVCMLGALSDLEQIQKGGFPGVAAEATLRGLLTYEELQAPLYDFSDASAATLHRLTAAAVQENEESSLDKMLRLIRCTALRAVSK</sequence>